<name>A0AAW6U770_9BACT</name>
<keyword evidence="1" id="KW-1133">Transmembrane helix</keyword>
<dbReference type="AlphaFoldDB" id="A0AAW6U770"/>
<keyword evidence="1" id="KW-0812">Transmembrane</keyword>
<protein>
    <recommendedName>
        <fullName evidence="4">DUF4179 domain-containing protein</fullName>
    </recommendedName>
</protein>
<evidence type="ECO:0000256" key="1">
    <source>
        <dbReference type="SAM" id="Phobius"/>
    </source>
</evidence>
<keyword evidence="1" id="KW-0472">Membrane</keyword>
<proteinExistence type="predicted"/>
<comment type="caution">
    <text evidence="2">The sequence shown here is derived from an EMBL/GenBank/DDBJ whole genome shotgun (WGS) entry which is preliminary data.</text>
</comment>
<reference evidence="2" key="1">
    <citation type="submission" date="2023-05" db="EMBL/GenBank/DDBJ databases">
        <title>Anaerotaeda fermentans gen. nov., sp. nov., a novel anaerobic planctomycete of the new family within the order Sedimentisphaerales isolated from Taman Peninsula, Russia.</title>
        <authorList>
            <person name="Khomyakova M.A."/>
            <person name="Merkel A.Y."/>
            <person name="Slobodkin A.I."/>
        </authorList>
    </citation>
    <scope>NUCLEOTIDE SEQUENCE</scope>
    <source>
        <strain evidence="2">M17dextr</strain>
    </source>
</reference>
<sequence length="283" mass="31281">MTSERDINESLKHLHVRASGHLDRRVHGDIDKALTDQRTTTTPMTGRRIMIGSLTKTAAAAAIVLAALIGLNVIETPRSGSVAWAQIADCIKDIDTFIFSLTIRVAENGSTDSAERTEAQWVFYLSGQYGFRMDIVADGNVVSWYAGPEGDMLTTVIPAEKTWFKSPIPESERGKMPEEYKDPADYVRRFVARPHKELGRSVIDGVEVEGIEVTDPPTDGESLENAIGRMWVDVETGLPVRIEIEGSADGQSVQWLMDFKWAEAVNASVFEPNIPADYTTPIR</sequence>
<gene>
    <name evidence="2" type="ORF">QJ522_18070</name>
</gene>
<evidence type="ECO:0008006" key="4">
    <source>
        <dbReference type="Google" id="ProtNLM"/>
    </source>
</evidence>
<feature type="transmembrane region" description="Helical" evidence="1">
    <location>
        <begin position="54"/>
        <end position="74"/>
    </location>
</feature>
<dbReference type="RefSeq" id="WP_349246380.1">
    <property type="nucleotide sequence ID" value="NZ_JASCXX010000026.1"/>
</dbReference>
<dbReference type="Gene3D" id="2.50.20.10">
    <property type="entry name" value="Lipoprotein localisation LolA/LolB/LppX"/>
    <property type="match status" value="1"/>
</dbReference>
<dbReference type="EMBL" id="JASCXX010000026">
    <property type="protein sequence ID" value="MDI6450973.1"/>
    <property type="molecule type" value="Genomic_DNA"/>
</dbReference>
<evidence type="ECO:0000313" key="3">
    <source>
        <dbReference type="Proteomes" id="UP001431776"/>
    </source>
</evidence>
<organism evidence="2 3">
    <name type="scientific">Anaerobaca lacustris</name>
    <dbReference type="NCBI Taxonomy" id="3044600"/>
    <lineage>
        <taxon>Bacteria</taxon>
        <taxon>Pseudomonadati</taxon>
        <taxon>Planctomycetota</taxon>
        <taxon>Phycisphaerae</taxon>
        <taxon>Sedimentisphaerales</taxon>
        <taxon>Anaerobacaceae</taxon>
        <taxon>Anaerobaca</taxon>
    </lineage>
</organism>
<keyword evidence="3" id="KW-1185">Reference proteome</keyword>
<dbReference type="Proteomes" id="UP001431776">
    <property type="component" value="Unassembled WGS sequence"/>
</dbReference>
<evidence type="ECO:0000313" key="2">
    <source>
        <dbReference type="EMBL" id="MDI6450973.1"/>
    </source>
</evidence>
<accession>A0AAW6U770</accession>